<proteinExistence type="predicted"/>
<feature type="non-terminal residue" evidence="2">
    <location>
        <position position="206"/>
    </location>
</feature>
<dbReference type="PANTHER" id="PTHR14042:SF24">
    <property type="entry name" value="PROTEIN DOPEY-1 HOMOLOG"/>
    <property type="match status" value="1"/>
</dbReference>
<sequence>MQHHSQKKEVAQISAALLKTLTTINAIQLTALKRFSCWLRTWLSWWIPYVRATTKNDFCQLLMRFGETARNSRFFLASSQLLASMSSFSYMRPVWKKTTLELLLDSSFFKMDMQSLRQWLIVTDHLMTHDKTSFKDLLKSIAYTPNASFSIMTSKEQEYEARAQAVKRLAFVVLGSELDQYQAQMNDIQERLSENLRVSQSPSIRS</sequence>
<dbReference type="PANTHER" id="PTHR14042">
    <property type="entry name" value="DOPEY-RELATED"/>
    <property type="match status" value="1"/>
</dbReference>
<feature type="domain" description="DOP1-like C-terminal" evidence="1">
    <location>
        <begin position="79"/>
        <end position="206"/>
    </location>
</feature>
<accession>W2TUR5</accession>
<reference evidence="3" key="1">
    <citation type="journal article" date="2014" name="Nat. Genet.">
        <title>Genome of the human hookworm Necator americanus.</title>
        <authorList>
            <person name="Tang Y.T."/>
            <person name="Gao X."/>
            <person name="Rosa B.A."/>
            <person name="Abubucker S."/>
            <person name="Hallsworth-Pepin K."/>
            <person name="Martin J."/>
            <person name="Tyagi R."/>
            <person name="Heizer E."/>
            <person name="Zhang X."/>
            <person name="Bhonagiri-Palsikar V."/>
            <person name="Minx P."/>
            <person name="Warren W.C."/>
            <person name="Wang Q."/>
            <person name="Zhan B."/>
            <person name="Hotez P.J."/>
            <person name="Sternberg P.W."/>
            <person name="Dougall A."/>
            <person name="Gaze S.T."/>
            <person name="Mulvenna J."/>
            <person name="Sotillo J."/>
            <person name="Ranganathan S."/>
            <person name="Rabelo E.M."/>
            <person name="Wilson R.K."/>
            <person name="Felgner P.L."/>
            <person name="Bethony J."/>
            <person name="Hawdon J.M."/>
            <person name="Gasser R.B."/>
            <person name="Loukas A."/>
            <person name="Mitreva M."/>
        </authorList>
    </citation>
    <scope>NUCLEOTIDE SEQUENCE [LARGE SCALE GENOMIC DNA]</scope>
</reference>
<dbReference type="GO" id="GO:0005829">
    <property type="term" value="C:cytosol"/>
    <property type="evidence" value="ECO:0007669"/>
    <property type="project" value="GOC"/>
</dbReference>
<dbReference type="GO" id="GO:0005768">
    <property type="term" value="C:endosome"/>
    <property type="evidence" value="ECO:0007669"/>
    <property type="project" value="TreeGrafter"/>
</dbReference>
<evidence type="ECO:0000313" key="3">
    <source>
        <dbReference type="Proteomes" id="UP000053676"/>
    </source>
</evidence>
<dbReference type="STRING" id="51031.W2TUR5"/>
<dbReference type="GO" id="GO:0006895">
    <property type="term" value="P:Golgi to endosome transport"/>
    <property type="evidence" value="ECO:0007669"/>
    <property type="project" value="InterPro"/>
</dbReference>
<dbReference type="Proteomes" id="UP000053676">
    <property type="component" value="Unassembled WGS sequence"/>
</dbReference>
<dbReference type="GO" id="GO:0005802">
    <property type="term" value="C:trans-Golgi network"/>
    <property type="evidence" value="ECO:0007669"/>
    <property type="project" value="TreeGrafter"/>
</dbReference>
<evidence type="ECO:0000259" key="1">
    <source>
        <dbReference type="Pfam" id="PF24598"/>
    </source>
</evidence>
<dbReference type="AlphaFoldDB" id="W2TUR5"/>
<evidence type="ECO:0000313" key="2">
    <source>
        <dbReference type="EMBL" id="ETN85578.1"/>
    </source>
</evidence>
<protein>
    <recommendedName>
        <fullName evidence="1">DOP1-like C-terminal domain-containing protein</fullName>
    </recommendedName>
</protein>
<gene>
    <name evidence="2" type="ORF">NECAME_01470</name>
</gene>
<dbReference type="Pfam" id="PF24598">
    <property type="entry name" value="DOP1_C"/>
    <property type="match status" value="1"/>
</dbReference>
<name>W2TUR5_NECAM</name>
<dbReference type="KEGG" id="nai:NECAME_01470"/>
<dbReference type="EMBL" id="KI657713">
    <property type="protein sequence ID" value="ETN85578.1"/>
    <property type="molecule type" value="Genomic_DNA"/>
</dbReference>
<dbReference type="InterPro" id="IPR056457">
    <property type="entry name" value="DOP1_C"/>
</dbReference>
<dbReference type="InterPro" id="IPR040314">
    <property type="entry name" value="DOP1"/>
</dbReference>
<organism evidence="2 3">
    <name type="scientific">Necator americanus</name>
    <name type="common">Human hookworm</name>
    <dbReference type="NCBI Taxonomy" id="51031"/>
    <lineage>
        <taxon>Eukaryota</taxon>
        <taxon>Metazoa</taxon>
        <taxon>Ecdysozoa</taxon>
        <taxon>Nematoda</taxon>
        <taxon>Chromadorea</taxon>
        <taxon>Rhabditida</taxon>
        <taxon>Rhabditina</taxon>
        <taxon>Rhabditomorpha</taxon>
        <taxon>Strongyloidea</taxon>
        <taxon>Ancylostomatidae</taxon>
        <taxon>Bunostominae</taxon>
        <taxon>Necator</taxon>
    </lineage>
</organism>
<keyword evidence="3" id="KW-1185">Reference proteome</keyword>
<dbReference type="OrthoDB" id="297643at2759"/>